<dbReference type="GO" id="GO:0006355">
    <property type="term" value="P:regulation of DNA-templated transcription"/>
    <property type="evidence" value="ECO:0007669"/>
    <property type="project" value="InterPro"/>
</dbReference>
<keyword evidence="1" id="KW-0812">Transmembrane</keyword>
<dbReference type="AlphaFoldDB" id="A0AA41ZAX0"/>
<dbReference type="InterPro" id="IPR016032">
    <property type="entry name" value="Sig_transdc_resp-reg_C-effctor"/>
</dbReference>
<dbReference type="SUPFAM" id="SSF46894">
    <property type="entry name" value="C-terminal effector domain of the bipartite response regulators"/>
    <property type="match status" value="1"/>
</dbReference>
<dbReference type="Proteomes" id="UP001165565">
    <property type="component" value="Unassembled WGS sequence"/>
</dbReference>
<sequence length="183" mass="19639">MLDRARALERGTVMMTIVVALQWVAAIFFLVDVTDDVTHSGFGSYLIVEASAAVALFAGVVSGAYLVREMVLRARTDALAVATARGALAELMHLRFAEWLLTPAEAEVALFAIKGCDVGEIARLRGSAAGTIRAQLARIYAKAGVNSQTSLIALFIEELVEPIIHVDRAEAPNRSTISKIADR</sequence>
<evidence type="ECO:0000313" key="4">
    <source>
        <dbReference type="Proteomes" id="UP001165565"/>
    </source>
</evidence>
<feature type="domain" description="HTH luxR-type" evidence="2">
    <location>
        <begin position="98"/>
        <end position="155"/>
    </location>
</feature>
<feature type="transmembrane region" description="Helical" evidence="1">
    <location>
        <begin position="12"/>
        <end position="31"/>
    </location>
</feature>
<dbReference type="SMART" id="SM00421">
    <property type="entry name" value="HTH_LUXR"/>
    <property type="match status" value="1"/>
</dbReference>
<keyword evidence="1" id="KW-0472">Membrane</keyword>
<keyword evidence="4" id="KW-1185">Reference proteome</keyword>
<reference evidence="3" key="1">
    <citation type="submission" date="2022-06" db="EMBL/GenBank/DDBJ databases">
        <title>Sphingomonas sp. nov. isolated from rhizosphere soil of tomato.</title>
        <authorList>
            <person name="Dong H."/>
            <person name="Gao R."/>
        </authorList>
    </citation>
    <scope>NUCLEOTIDE SEQUENCE</scope>
    <source>
        <strain evidence="3">MMSM24</strain>
    </source>
</reference>
<protein>
    <recommendedName>
        <fullName evidence="2">HTH luxR-type domain-containing protein</fullName>
    </recommendedName>
</protein>
<dbReference type="Gene3D" id="1.10.10.10">
    <property type="entry name" value="Winged helix-like DNA-binding domain superfamily/Winged helix DNA-binding domain"/>
    <property type="match status" value="1"/>
</dbReference>
<feature type="transmembrane region" description="Helical" evidence="1">
    <location>
        <begin position="43"/>
        <end position="67"/>
    </location>
</feature>
<evidence type="ECO:0000313" key="3">
    <source>
        <dbReference type="EMBL" id="MCW6535977.1"/>
    </source>
</evidence>
<dbReference type="EMBL" id="JANFAV010000010">
    <property type="protein sequence ID" value="MCW6535977.1"/>
    <property type="molecule type" value="Genomic_DNA"/>
</dbReference>
<evidence type="ECO:0000256" key="1">
    <source>
        <dbReference type="SAM" id="Phobius"/>
    </source>
</evidence>
<comment type="caution">
    <text evidence="3">The sequence shown here is derived from an EMBL/GenBank/DDBJ whole genome shotgun (WGS) entry which is preliminary data.</text>
</comment>
<organism evidence="3 4">
    <name type="scientific">Sphingomonas lycopersici</name>
    <dbReference type="NCBI Taxonomy" id="2951807"/>
    <lineage>
        <taxon>Bacteria</taxon>
        <taxon>Pseudomonadati</taxon>
        <taxon>Pseudomonadota</taxon>
        <taxon>Alphaproteobacteria</taxon>
        <taxon>Sphingomonadales</taxon>
        <taxon>Sphingomonadaceae</taxon>
        <taxon>Sphingomonas</taxon>
    </lineage>
</organism>
<dbReference type="RefSeq" id="WP_265269407.1">
    <property type="nucleotide sequence ID" value="NZ_JANFAV010000010.1"/>
</dbReference>
<keyword evidence="1" id="KW-1133">Transmembrane helix</keyword>
<proteinExistence type="predicted"/>
<dbReference type="InterPro" id="IPR000792">
    <property type="entry name" value="Tscrpt_reg_LuxR_C"/>
</dbReference>
<accession>A0AA41ZAX0</accession>
<dbReference type="InterPro" id="IPR036388">
    <property type="entry name" value="WH-like_DNA-bd_sf"/>
</dbReference>
<name>A0AA41ZAX0_9SPHN</name>
<evidence type="ECO:0000259" key="2">
    <source>
        <dbReference type="SMART" id="SM00421"/>
    </source>
</evidence>
<gene>
    <name evidence="3" type="ORF">NEE01_14435</name>
</gene>
<dbReference type="GO" id="GO:0003677">
    <property type="term" value="F:DNA binding"/>
    <property type="evidence" value="ECO:0007669"/>
    <property type="project" value="InterPro"/>
</dbReference>